<keyword evidence="2" id="KW-1185">Reference proteome</keyword>
<evidence type="ECO:0000313" key="2">
    <source>
        <dbReference type="Proteomes" id="UP000265520"/>
    </source>
</evidence>
<protein>
    <submittedName>
        <fullName evidence="1">F-box protein</fullName>
    </submittedName>
</protein>
<name>A0A392NKI5_9FABA</name>
<sequence>MHSHSYDFYEIELCTPSLRTFAFIGKPHQKISGSSLSYVKHVDIDAEILSMDMDIPRFLLSWLLELVNTKSLTVTASTLQVLSLNSDLLKIKLPSL</sequence>
<reference evidence="1 2" key="1">
    <citation type="journal article" date="2018" name="Front. Plant Sci.">
        <title>Red Clover (Trifolium pratense) and Zigzag Clover (T. medium) - A Picture of Genomic Similarities and Differences.</title>
        <authorList>
            <person name="Dluhosova J."/>
            <person name="Istvanek J."/>
            <person name="Nedelnik J."/>
            <person name="Repkova J."/>
        </authorList>
    </citation>
    <scope>NUCLEOTIDE SEQUENCE [LARGE SCALE GENOMIC DNA]</scope>
    <source>
        <strain evidence="2">cv. 10/8</strain>
        <tissue evidence="1">Leaf</tissue>
    </source>
</reference>
<feature type="non-terminal residue" evidence="1">
    <location>
        <position position="96"/>
    </location>
</feature>
<gene>
    <name evidence="1" type="ORF">A2U01_0019983</name>
</gene>
<organism evidence="1 2">
    <name type="scientific">Trifolium medium</name>
    <dbReference type="NCBI Taxonomy" id="97028"/>
    <lineage>
        <taxon>Eukaryota</taxon>
        <taxon>Viridiplantae</taxon>
        <taxon>Streptophyta</taxon>
        <taxon>Embryophyta</taxon>
        <taxon>Tracheophyta</taxon>
        <taxon>Spermatophyta</taxon>
        <taxon>Magnoliopsida</taxon>
        <taxon>eudicotyledons</taxon>
        <taxon>Gunneridae</taxon>
        <taxon>Pentapetalae</taxon>
        <taxon>rosids</taxon>
        <taxon>fabids</taxon>
        <taxon>Fabales</taxon>
        <taxon>Fabaceae</taxon>
        <taxon>Papilionoideae</taxon>
        <taxon>50 kb inversion clade</taxon>
        <taxon>NPAAA clade</taxon>
        <taxon>Hologalegina</taxon>
        <taxon>IRL clade</taxon>
        <taxon>Trifolieae</taxon>
        <taxon>Trifolium</taxon>
    </lineage>
</organism>
<proteinExistence type="predicted"/>
<dbReference type="Proteomes" id="UP000265520">
    <property type="component" value="Unassembled WGS sequence"/>
</dbReference>
<dbReference type="AlphaFoldDB" id="A0A392NKI5"/>
<comment type="caution">
    <text evidence="1">The sequence shown here is derived from an EMBL/GenBank/DDBJ whole genome shotgun (WGS) entry which is preliminary data.</text>
</comment>
<dbReference type="EMBL" id="LXQA010039010">
    <property type="protein sequence ID" value="MCH98974.1"/>
    <property type="molecule type" value="Genomic_DNA"/>
</dbReference>
<accession>A0A392NKI5</accession>
<evidence type="ECO:0000313" key="1">
    <source>
        <dbReference type="EMBL" id="MCH98974.1"/>
    </source>
</evidence>